<feature type="transmembrane region" description="Helical" evidence="8">
    <location>
        <begin position="522"/>
        <end position="544"/>
    </location>
</feature>
<dbReference type="AlphaFoldDB" id="A0A076LIK0"/>
<feature type="transmembrane region" description="Helical" evidence="8">
    <location>
        <begin position="20"/>
        <end position="39"/>
    </location>
</feature>
<keyword evidence="6 8" id="KW-1133">Transmembrane helix</keyword>
<reference evidence="10 11" key="1">
    <citation type="journal article" date="2012" name="PLoS ONE">
        <title>Edwardsiella comparative phylogenomics reveal the new intra/inter-species taxonomic relationships, virulence evolution and niche adaptation mechanisms.</title>
        <authorList>
            <person name="Yang M."/>
            <person name="Lv Y."/>
            <person name="Xiao J."/>
            <person name="Wu H."/>
            <person name="Zheng H."/>
            <person name="Liu Q."/>
            <person name="Zhang Y."/>
            <person name="Wang Q."/>
        </authorList>
    </citation>
    <scope>NUCLEOTIDE SEQUENCE [LARGE SCALE GENOMIC DNA]</scope>
    <source>
        <strain evidence="11">080813</strain>
    </source>
</reference>
<feature type="transmembrane region" description="Helical" evidence="8">
    <location>
        <begin position="164"/>
        <end position="185"/>
    </location>
</feature>
<dbReference type="EMBL" id="CP006664">
    <property type="protein sequence ID" value="AIJ06717.1"/>
    <property type="molecule type" value="Genomic_DNA"/>
</dbReference>
<keyword evidence="3 8" id="KW-1003">Cell membrane</keyword>
<evidence type="ECO:0000256" key="5">
    <source>
        <dbReference type="ARBA" id="ARBA00022737"/>
    </source>
</evidence>
<dbReference type="PANTHER" id="PTHR30445">
    <property type="entry name" value="K(+)_H(+) ANTIPORTER SUBUNIT KHTT"/>
    <property type="match status" value="1"/>
</dbReference>
<dbReference type="FunFam" id="3.30.70.1450:FF:000003">
    <property type="entry name" value="Putative transport protein YbjL"/>
    <property type="match status" value="1"/>
</dbReference>
<evidence type="ECO:0000256" key="8">
    <source>
        <dbReference type="HAMAP-Rule" id="MF_01015"/>
    </source>
</evidence>
<feature type="transmembrane region" description="Helical" evidence="8">
    <location>
        <begin position="493"/>
        <end position="510"/>
    </location>
</feature>
<name>A0A076LIK0_9GAMM</name>
<dbReference type="PROSITE" id="PS51202">
    <property type="entry name" value="RCK_C"/>
    <property type="match status" value="2"/>
</dbReference>
<sequence>MGGHTPRVSTIHQRSILGEFSYILWLNLALIVNHIKNLIVNDKLFYMNIDVASLLTGNYILLLFVVLALGLCLGKLRLGSIQLGNSIGVLVVSLLLGQQHFSMNTDALNLGFMLFIFCVGVEAGPNFFSIFFRDGKNYLMLALVMVASALCIALGLGKLFRWDIGLTAGMLAGSMTSTPVLVGAGDTLRQTMADNPQLGQLQDHLSLGYALTYLVGLVSLIFGARYLPKLQHQDLPTSAQQIARERGLDNDTQRKVFLPVIRAYRVGPELVAWADGKNLRELGIYSQTGCYIERIRRNGILATPDGDAVLQVGDEIALVGYPDAHARLDPSFRNGKEVFDRDLLDMRIVTEEIVVKNSNAVGKRLSQIKLTDHGCFLNRVIRSQIEMPIDDNIVLNKGDVLQVSGDARRVKSVADRIGFISIHSQVTDLLAFCAFFIIGLMIGLITFQFTGFSFGIGNAAGLLFAGIMLGFLRANHPTFGYIPQGALNMVKEFGLMVFMAGVGLSAGAGMRHGLGEVGGQMLIAGLIVSLVPVVICFLFGAFVLRMNRALLFGAIMGARTCAPAMDIINDASRSNIPALGYAGTYAIANVLLTLAGTLIVIVWPGVVG</sequence>
<dbReference type="GO" id="GO:0006813">
    <property type="term" value="P:potassium ion transport"/>
    <property type="evidence" value="ECO:0007669"/>
    <property type="project" value="InterPro"/>
</dbReference>
<feature type="transmembrane region" description="Helical" evidence="8">
    <location>
        <begin position="455"/>
        <end position="472"/>
    </location>
</feature>
<feature type="transmembrane region" description="Helical" evidence="8">
    <location>
        <begin position="205"/>
        <end position="227"/>
    </location>
</feature>
<dbReference type="InterPro" id="IPR023017">
    <property type="entry name" value="Transp_YbjL_put"/>
</dbReference>
<evidence type="ECO:0000256" key="3">
    <source>
        <dbReference type="ARBA" id="ARBA00022475"/>
    </source>
</evidence>
<dbReference type="GO" id="GO:0005886">
    <property type="term" value="C:plasma membrane"/>
    <property type="evidence" value="ECO:0007669"/>
    <property type="project" value="UniProtKB-SubCell"/>
</dbReference>
<feature type="domain" description="RCK C-terminal" evidence="9">
    <location>
        <begin position="336"/>
        <end position="419"/>
    </location>
</feature>
<dbReference type="Gene3D" id="3.30.70.1450">
    <property type="entry name" value="Regulator of K+ conductance, C-terminal domain"/>
    <property type="match status" value="2"/>
</dbReference>
<keyword evidence="2 8" id="KW-0813">Transport</keyword>
<dbReference type="KEGG" id="ete:ETEE_0237"/>
<feature type="domain" description="RCK C-terminal" evidence="9">
    <location>
        <begin position="248"/>
        <end position="334"/>
    </location>
</feature>
<dbReference type="InterPro" id="IPR050144">
    <property type="entry name" value="AAE_transporter"/>
</dbReference>
<accession>A0A076LIK0</accession>
<dbReference type="SUPFAM" id="SSF116726">
    <property type="entry name" value="TrkA C-terminal domain-like"/>
    <property type="match status" value="2"/>
</dbReference>
<comment type="caution">
    <text evidence="8">Lacks conserved residue(s) required for the propagation of feature annotation.</text>
</comment>
<evidence type="ECO:0000313" key="11">
    <source>
        <dbReference type="Proteomes" id="UP000028681"/>
    </source>
</evidence>
<keyword evidence="5" id="KW-0677">Repeat</keyword>
<keyword evidence="10" id="KW-0407">Ion channel</keyword>
<dbReference type="InterPro" id="IPR006037">
    <property type="entry name" value="RCK_C"/>
</dbReference>
<organism evidence="10 11">
    <name type="scientific">Edwardsiella anguillarum ET080813</name>
    <dbReference type="NCBI Taxonomy" id="667120"/>
    <lineage>
        <taxon>Bacteria</taxon>
        <taxon>Pseudomonadati</taxon>
        <taxon>Pseudomonadota</taxon>
        <taxon>Gammaproteobacteria</taxon>
        <taxon>Enterobacterales</taxon>
        <taxon>Hafniaceae</taxon>
        <taxon>Edwardsiella</taxon>
    </lineage>
</organism>
<keyword evidence="4 8" id="KW-0812">Transmembrane</keyword>
<feature type="transmembrane region" description="Helical" evidence="8">
    <location>
        <begin position="77"/>
        <end position="96"/>
    </location>
</feature>
<evidence type="ECO:0000256" key="4">
    <source>
        <dbReference type="ARBA" id="ARBA00022692"/>
    </source>
</evidence>
<dbReference type="HOGENOM" id="CLU_035023_2_2_6"/>
<dbReference type="Proteomes" id="UP000028681">
    <property type="component" value="Chromosome"/>
</dbReference>
<comment type="similarity">
    <text evidence="8">Belongs to the AAE transporter (TC 2.A.81) family. YbjL subfamily.</text>
</comment>
<evidence type="ECO:0000256" key="2">
    <source>
        <dbReference type="ARBA" id="ARBA00022448"/>
    </source>
</evidence>
<dbReference type="Pfam" id="PF02080">
    <property type="entry name" value="TrkA_C"/>
    <property type="match status" value="2"/>
</dbReference>
<evidence type="ECO:0000256" key="1">
    <source>
        <dbReference type="ARBA" id="ARBA00004651"/>
    </source>
</evidence>
<evidence type="ECO:0000256" key="7">
    <source>
        <dbReference type="ARBA" id="ARBA00023136"/>
    </source>
</evidence>
<feature type="transmembrane region" description="Helical" evidence="8">
    <location>
        <begin position="108"/>
        <end position="132"/>
    </location>
</feature>
<dbReference type="HAMAP" id="MF_01015">
    <property type="entry name" value="YbjL"/>
    <property type="match status" value="1"/>
</dbReference>
<proteinExistence type="inferred from homology"/>
<evidence type="ECO:0000256" key="6">
    <source>
        <dbReference type="ARBA" id="ARBA00022989"/>
    </source>
</evidence>
<dbReference type="PANTHER" id="PTHR30445:SF10">
    <property type="entry name" value="TRANSPORT PROTEIN YBJL-RELATED"/>
    <property type="match status" value="1"/>
</dbReference>
<dbReference type="GO" id="GO:0008324">
    <property type="term" value="F:monoatomic cation transmembrane transporter activity"/>
    <property type="evidence" value="ECO:0007669"/>
    <property type="project" value="InterPro"/>
</dbReference>
<protein>
    <recommendedName>
        <fullName evidence="8">Putative transport protein ETEE_0237</fullName>
    </recommendedName>
</protein>
<feature type="transmembrane region" description="Helical" evidence="8">
    <location>
        <begin position="51"/>
        <end position="71"/>
    </location>
</feature>
<dbReference type="InterPro" id="IPR036721">
    <property type="entry name" value="RCK_C_sf"/>
</dbReference>
<dbReference type="NCBIfam" id="TIGR01625">
    <property type="entry name" value="YidE_YbjL_dupl"/>
    <property type="match status" value="2"/>
</dbReference>
<keyword evidence="10" id="KW-0406">Ion transport</keyword>
<dbReference type="Pfam" id="PF06826">
    <property type="entry name" value="Asp-Al_Ex"/>
    <property type="match status" value="2"/>
</dbReference>
<feature type="transmembrane region" description="Helical" evidence="8">
    <location>
        <begin position="578"/>
        <end position="603"/>
    </location>
</feature>
<dbReference type="InterPro" id="IPR006512">
    <property type="entry name" value="YidE_YbjL"/>
</dbReference>
<gene>
    <name evidence="10" type="ORF">ETEE_0237</name>
</gene>
<keyword evidence="7 8" id="KW-0472">Membrane</keyword>
<dbReference type="NCBIfam" id="NF003440">
    <property type="entry name" value="PRK04972.1"/>
    <property type="match status" value="1"/>
</dbReference>
<feature type="transmembrane region" description="Helical" evidence="8">
    <location>
        <begin position="138"/>
        <end position="157"/>
    </location>
</feature>
<evidence type="ECO:0000259" key="9">
    <source>
        <dbReference type="PROSITE" id="PS51202"/>
    </source>
</evidence>
<comment type="subcellular location">
    <subcellularLocation>
        <location evidence="1 8">Cell membrane</location>
        <topology evidence="1 8">Multi-pass membrane protein</topology>
    </subcellularLocation>
</comment>
<evidence type="ECO:0000313" key="10">
    <source>
        <dbReference type="EMBL" id="AIJ06717.1"/>
    </source>
</evidence>
<feature type="transmembrane region" description="Helical" evidence="8">
    <location>
        <begin position="429"/>
        <end position="449"/>
    </location>
</feature>